<evidence type="ECO:0000259" key="2">
    <source>
        <dbReference type="Pfam" id="PF12804"/>
    </source>
</evidence>
<keyword evidence="1" id="KW-0460">Magnesium</keyword>
<dbReference type="PANTHER" id="PTHR43777:SF1">
    <property type="entry name" value="MOLYBDENUM COFACTOR CYTIDYLYLTRANSFERASE"/>
    <property type="match status" value="1"/>
</dbReference>
<keyword evidence="3" id="KW-0548">Nucleotidyltransferase</keyword>
<protein>
    <submittedName>
        <fullName evidence="3">Molybdenum cofactor cytidylyltransferase</fullName>
        <ecNumber evidence="3">2.7.7.76</ecNumber>
    </submittedName>
</protein>
<accession>A0A7W9BF25</accession>
<evidence type="ECO:0000313" key="3">
    <source>
        <dbReference type="EMBL" id="MBB5716070.1"/>
    </source>
</evidence>
<name>A0A7W9BF25_9SPHN</name>
<feature type="domain" description="MobA-like NTP transferase" evidence="2">
    <location>
        <begin position="10"/>
        <end position="164"/>
    </location>
</feature>
<organism evidence="3 4">
    <name type="scientific">Sphingomonas aerophila</name>
    <dbReference type="NCBI Taxonomy" id="1344948"/>
    <lineage>
        <taxon>Bacteria</taxon>
        <taxon>Pseudomonadati</taxon>
        <taxon>Pseudomonadota</taxon>
        <taxon>Alphaproteobacteria</taxon>
        <taxon>Sphingomonadales</taxon>
        <taxon>Sphingomonadaceae</taxon>
        <taxon>Sphingomonas</taxon>
    </lineage>
</organism>
<keyword evidence="4" id="KW-1185">Reference proteome</keyword>
<dbReference type="Pfam" id="PF12804">
    <property type="entry name" value="NTP_transf_3"/>
    <property type="match status" value="1"/>
</dbReference>
<dbReference type="InterPro" id="IPR029044">
    <property type="entry name" value="Nucleotide-diphossugar_trans"/>
</dbReference>
<dbReference type="EC" id="2.7.7.76" evidence="3"/>
<evidence type="ECO:0000313" key="4">
    <source>
        <dbReference type="Proteomes" id="UP000546200"/>
    </source>
</evidence>
<evidence type="ECO:0000256" key="1">
    <source>
        <dbReference type="ARBA" id="ARBA00022842"/>
    </source>
</evidence>
<dbReference type="GO" id="GO:0061602">
    <property type="term" value="F:molybdenum cofactor cytidylyltransferase activity"/>
    <property type="evidence" value="ECO:0007669"/>
    <property type="project" value="UniProtKB-EC"/>
</dbReference>
<comment type="caution">
    <text evidence="3">The sequence shown here is derived from an EMBL/GenBank/DDBJ whole genome shotgun (WGS) entry which is preliminary data.</text>
</comment>
<reference evidence="3 4" key="1">
    <citation type="submission" date="2020-08" db="EMBL/GenBank/DDBJ databases">
        <title>Genomic Encyclopedia of Type Strains, Phase IV (KMG-IV): sequencing the most valuable type-strain genomes for metagenomic binning, comparative biology and taxonomic classification.</title>
        <authorList>
            <person name="Goeker M."/>
        </authorList>
    </citation>
    <scope>NUCLEOTIDE SEQUENCE [LARGE SCALE GENOMIC DNA]</scope>
    <source>
        <strain evidence="3 4">DSM 100044</strain>
    </source>
</reference>
<proteinExistence type="predicted"/>
<dbReference type="InterPro" id="IPR025877">
    <property type="entry name" value="MobA-like_NTP_Trfase"/>
</dbReference>
<gene>
    <name evidence="3" type="ORF">FHS94_002930</name>
</gene>
<keyword evidence="3" id="KW-0808">Transferase</keyword>
<dbReference type="Gene3D" id="3.90.550.10">
    <property type="entry name" value="Spore Coat Polysaccharide Biosynthesis Protein SpsA, Chain A"/>
    <property type="match status" value="1"/>
</dbReference>
<dbReference type="PANTHER" id="PTHR43777">
    <property type="entry name" value="MOLYBDENUM COFACTOR CYTIDYLYLTRANSFERASE"/>
    <property type="match status" value="1"/>
</dbReference>
<dbReference type="Proteomes" id="UP000546200">
    <property type="component" value="Unassembled WGS sequence"/>
</dbReference>
<dbReference type="SUPFAM" id="SSF53448">
    <property type="entry name" value="Nucleotide-diphospho-sugar transferases"/>
    <property type="match status" value="1"/>
</dbReference>
<dbReference type="RefSeq" id="WP_184059013.1">
    <property type="nucleotide sequence ID" value="NZ_JACIJK010000009.1"/>
</dbReference>
<sequence>MPRIEDSVLVLLAAGRSTRFGAGRHKLHQELFGRQLGEVAAATLAALPFRERVAVTAAGGLDLAALGFRQVVNPDPAAGMGRSVSLGVEVADKLGAAAVLVALADMPCVTAAHVERLFAAAGAAGVVASSDGHAAKPPALFTRDQFARLRALSGDVGARALLRDAVLVSAPVDDLVDVDTAEELERLRGRLG</sequence>
<dbReference type="EMBL" id="JACIJK010000009">
    <property type="protein sequence ID" value="MBB5716070.1"/>
    <property type="molecule type" value="Genomic_DNA"/>
</dbReference>
<dbReference type="AlphaFoldDB" id="A0A7W9BF25"/>